<gene>
    <name evidence="1" type="ORF">EDC52_102284</name>
</gene>
<dbReference type="Proteomes" id="UP000295719">
    <property type="component" value="Unassembled WGS sequence"/>
</dbReference>
<dbReference type="EMBL" id="SMCR01000002">
    <property type="protein sequence ID" value="TCV98961.1"/>
    <property type="molecule type" value="Genomic_DNA"/>
</dbReference>
<proteinExistence type="predicted"/>
<evidence type="ECO:0000313" key="2">
    <source>
        <dbReference type="Proteomes" id="UP000295719"/>
    </source>
</evidence>
<comment type="caution">
    <text evidence="1">The sequence shown here is derived from an EMBL/GenBank/DDBJ whole genome shotgun (WGS) entry which is preliminary data.</text>
</comment>
<name>A0A4R3Z1S8_9GAMM</name>
<organism evidence="1 2">
    <name type="scientific">Biostraticola tofi</name>
    <dbReference type="NCBI Taxonomy" id="466109"/>
    <lineage>
        <taxon>Bacteria</taxon>
        <taxon>Pseudomonadati</taxon>
        <taxon>Pseudomonadota</taxon>
        <taxon>Gammaproteobacteria</taxon>
        <taxon>Enterobacterales</taxon>
        <taxon>Bruguierivoracaceae</taxon>
        <taxon>Biostraticola</taxon>
    </lineage>
</organism>
<accession>A0A4R3Z1S8</accession>
<evidence type="ECO:0000313" key="1">
    <source>
        <dbReference type="EMBL" id="TCV98961.1"/>
    </source>
</evidence>
<dbReference type="AlphaFoldDB" id="A0A4R3Z1S8"/>
<reference evidence="1 2" key="1">
    <citation type="submission" date="2019-03" db="EMBL/GenBank/DDBJ databases">
        <title>Genomic Encyclopedia of Type Strains, Phase IV (KMG-IV): sequencing the most valuable type-strain genomes for metagenomic binning, comparative biology and taxonomic classification.</title>
        <authorList>
            <person name="Goeker M."/>
        </authorList>
    </citation>
    <scope>NUCLEOTIDE SEQUENCE [LARGE SCALE GENOMIC DNA]</scope>
    <source>
        <strain evidence="1 2">DSM 19580</strain>
    </source>
</reference>
<keyword evidence="2" id="KW-1185">Reference proteome</keyword>
<protein>
    <submittedName>
        <fullName evidence="1">Uncharacterized protein</fullName>
    </submittedName>
</protein>
<sequence length="92" mass="10216">MGASLVHWVSDGAGSGGIFVIAKRLKGEEMPYGIGVAHWGAREPTVRIMGANLGALCRYWRGGDVKRPVRQGVFLSDHYFYHHMLLIDFQSL</sequence>